<sequence>MSVPATAASPGRSGGWFADRPIGVKIGAAVAVLAVVAVAMTVLAVSRISALEAGASRINDNVVTLADLASIQRSWQGDRSRYNSYGLVDPQTRVELVTELAERRSTLDEQLDAYAEVTVNREAFATFRGHLDNFYAIADGQLVPAADAGNLVAAGQIISGPLQDASDVIMDEYAAMQDRRVAAGQADTDNATDTARSATLTLWTALVAGILVAGGLTVFVVRRIVGTVHSVQASVEALATGDLTVTAEVRGQDELGRMSAALGAAQQNLRQVLTSVASSADAVAASSEELSASSAQISASAEETSAQSGVVAGAAEEVSRNVQTVAAGAEQMGASIREIASNAAEASEVAARAVTAAETTTATVAKLGESSAEIGNVVKVITWIAEQTNLLALNATIEAARAGEAGKGFAVVADEVKELAQETAKATEDIARRVQSIQGDTGAAVAAIAEISSIVAQISDRQTTIASAVEEQTATTNEMSRSVTEAASGAGQIAANISGVSGAADSTTQALTQTRTAVDELSRMAAELRTSVARFTY</sequence>
<dbReference type="SMART" id="SM00283">
    <property type="entry name" value="MA"/>
    <property type="match status" value="1"/>
</dbReference>
<dbReference type="Pfam" id="PF00015">
    <property type="entry name" value="MCPsignal"/>
    <property type="match status" value="1"/>
</dbReference>
<evidence type="ECO:0000259" key="7">
    <source>
        <dbReference type="PROSITE" id="PS50111"/>
    </source>
</evidence>
<feature type="domain" description="HAMP" evidence="8">
    <location>
        <begin position="222"/>
        <end position="274"/>
    </location>
</feature>
<keyword evidence="6" id="KW-0472">Membrane</keyword>
<dbReference type="Pfam" id="PF12729">
    <property type="entry name" value="4HB_MCP_1"/>
    <property type="match status" value="1"/>
</dbReference>
<protein>
    <submittedName>
        <fullName evidence="9">Methyl-accepting chemotaxis protein</fullName>
    </submittedName>
</protein>
<dbReference type="PRINTS" id="PR00260">
    <property type="entry name" value="CHEMTRNSDUCR"/>
</dbReference>
<reference evidence="10" key="1">
    <citation type="submission" date="2016-10" db="EMBL/GenBank/DDBJ databases">
        <authorList>
            <person name="Varghese N."/>
            <person name="Submissions S."/>
        </authorList>
    </citation>
    <scope>NUCLEOTIDE SEQUENCE [LARGE SCALE GENOMIC DNA]</scope>
    <source>
        <strain evidence="10">DSM 44209</strain>
    </source>
</reference>
<proteinExistence type="inferred from homology"/>
<dbReference type="InterPro" id="IPR004090">
    <property type="entry name" value="Chemotax_Me-accpt_rcpt"/>
</dbReference>
<dbReference type="GO" id="GO:0007165">
    <property type="term" value="P:signal transduction"/>
    <property type="evidence" value="ECO:0007669"/>
    <property type="project" value="UniProtKB-KW"/>
</dbReference>
<dbReference type="EMBL" id="FOIE01000007">
    <property type="protein sequence ID" value="SET70388.1"/>
    <property type="molecule type" value="Genomic_DNA"/>
</dbReference>
<feature type="domain" description="Methyl-accepting transducer" evidence="7">
    <location>
        <begin position="279"/>
        <end position="508"/>
    </location>
</feature>
<dbReference type="InterPro" id="IPR003660">
    <property type="entry name" value="HAMP_dom"/>
</dbReference>
<evidence type="ECO:0000256" key="4">
    <source>
        <dbReference type="ARBA" id="ARBA00029447"/>
    </source>
</evidence>
<evidence type="ECO:0000256" key="3">
    <source>
        <dbReference type="ARBA" id="ARBA00023224"/>
    </source>
</evidence>
<gene>
    <name evidence="9" type="ORF">SAMN04488546_3289</name>
</gene>
<dbReference type="SMART" id="SM00304">
    <property type="entry name" value="HAMP"/>
    <property type="match status" value="1"/>
</dbReference>
<evidence type="ECO:0000256" key="5">
    <source>
        <dbReference type="PROSITE-ProRule" id="PRU00284"/>
    </source>
</evidence>
<dbReference type="PANTHER" id="PTHR32089">
    <property type="entry name" value="METHYL-ACCEPTING CHEMOTAXIS PROTEIN MCPB"/>
    <property type="match status" value="1"/>
</dbReference>
<dbReference type="CDD" id="cd06225">
    <property type="entry name" value="HAMP"/>
    <property type="match status" value="1"/>
</dbReference>
<dbReference type="PANTHER" id="PTHR32089:SF112">
    <property type="entry name" value="LYSOZYME-LIKE PROTEIN-RELATED"/>
    <property type="match status" value="1"/>
</dbReference>
<evidence type="ECO:0000256" key="1">
    <source>
        <dbReference type="ARBA" id="ARBA00022692"/>
    </source>
</evidence>
<dbReference type="RefSeq" id="WP_091445917.1">
    <property type="nucleotide sequence ID" value="NZ_FOIE01000007.1"/>
</dbReference>
<dbReference type="InterPro" id="IPR024478">
    <property type="entry name" value="HlyB_4HB_MCP"/>
</dbReference>
<evidence type="ECO:0000313" key="9">
    <source>
        <dbReference type="EMBL" id="SET70388.1"/>
    </source>
</evidence>
<keyword evidence="2 6" id="KW-1133">Transmembrane helix</keyword>
<dbReference type="Gene3D" id="1.10.287.950">
    <property type="entry name" value="Methyl-accepting chemotaxis protein"/>
    <property type="match status" value="1"/>
</dbReference>
<dbReference type="GO" id="GO:0004888">
    <property type="term" value="F:transmembrane signaling receptor activity"/>
    <property type="evidence" value="ECO:0007669"/>
    <property type="project" value="InterPro"/>
</dbReference>
<dbReference type="SUPFAM" id="SSF58104">
    <property type="entry name" value="Methyl-accepting chemotaxis protein (MCP) signaling domain"/>
    <property type="match status" value="1"/>
</dbReference>
<dbReference type="PROSITE" id="PS50885">
    <property type="entry name" value="HAMP"/>
    <property type="match status" value="1"/>
</dbReference>
<evidence type="ECO:0000256" key="2">
    <source>
        <dbReference type="ARBA" id="ARBA00022989"/>
    </source>
</evidence>
<dbReference type="Proteomes" id="UP000198507">
    <property type="component" value="Unassembled WGS sequence"/>
</dbReference>
<organism evidence="9 10">
    <name type="scientific">Geodermatophilus poikilotrophus</name>
    <dbReference type="NCBI Taxonomy" id="1333667"/>
    <lineage>
        <taxon>Bacteria</taxon>
        <taxon>Bacillati</taxon>
        <taxon>Actinomycetota</taxon>
        <taxon>Actinomycetes</taxon>
        <taxon>Geodermatophilales</taxon>
        <taxon>Geodermatophilaceae</taxon>
        <taxon>Geodermatophilus</taxon>
    </lineage>
</organism>
<keyword evidence="1 6" id="KW-0812">Transmembrane</keyword>
<dbReference type="AlphaFoldDB" id="A0A1I0GHH3"/>
<dbReference type="PROSITE" id="PS50111">
    <property type="entry name" value="CHEMOTAXIS_TRANSDUC_2"/>
    <property type="match status" value="1"/>
</dbReference>
<name>A0A1I0GHH3_9ACTN</name>
<evidence type="ECO:0000313" key="10">
    <source>
        <dbReference type="Proteomes" id="UP000198507"/>
    </source>
</evidence>
<comment type="similarity">
    <text evidence="4">Belongs to the methyl-accepting chemotaxis (MCP) protein family.</text>
</comment>
<keyword evidence="10" id="KW-1185">Reference proteome</keyword>
<dbReference type="OrthoDB" id="5171849at2"/>
<accession>A0A1I0GHH3</accession>
<evidence type="ECO:0000256" key="6">
    <source>
        <dbReference type="SAM" id="Phobius"/>
    </source>
</evidence>
<keyword evidence="3 5" id="KW-0807">Transducer</keyword>
<feature type="transmembrane region" description="Helical" evidence="6">
    <location>
        <begin position="200"/>
        <end position="221"/>
    </location>
</feature>
<feature type="transmembrane region" description="Helical" evidence="6">
    <location>
        <begin position="22"/>
        <end position="45"/>
    </location>
</feature>
<dbReference type="InterPro" id="IPR004089">
    <property type="entry name" value="MCPsignal_dom"/>
</dbReference>
<dbReference type="Pfam" id="PF00672">
    <property type="entry name" value="HAMP"/>
    <property type="match status" value="1"/>
</dbReference>
<dbReference type="GO" id="GO:0006935">
    <property type="term" value="P:chemotaxis"/>
    <property type="evidence" value="ECO:0007669"/>
    <property type="project" value="InterPro"/>
</dbReference>
<evidence type="ECO:0000259" key="8">
    <source>
        <dbReference type="PROSITE" id="PS50885"/>
    </source>
</evidence>
<dbReference type="GO" id="GO:0016020">
    <property type="term" value="C:membrane"/>
    <property type="evidence" value="ECO:0007669"/>
    <property type="project" value="InterPro"/>
</dbReference>